<evidence type="ECO:0000259" key="2">
    <source>
        <dbReference type="Pfam" id="PF04773"/>
    </source>
</evidence>
<keyword evidence="1" id="KW-0472">Membrane</keyword>
<dbReference type="PANTHER" id="PTHR30273">
    <property type="entry name" value="PERIPLASMIC SIGNAL SENSOR AND SIGMA FACTOR ACTIVATOR FECR-RELATED"/>
    <property type="match status" value="1"/>
</dbReference>
<dbReference type="Gene3D" id="3.55.50.30">
    <property type="match status" value="1"/>
</dbReference>
<evidence type="ECO:0000259" key="3">
    <source>
        <dbReference type="Pfam" id="PF16344"/>
    </source>
</evidence>
<dbReference type="Proteomes" id="UP000005580">
    <property type="component" value="Unassembled WGS sequence"/>
</dbReference>
<dbReference type="PIRSF" id="PIRSF018266">
    <property type="entry name" value="FecR"/>
    <property type="match status" value="1"/>
</dbReference>
<sequence>MITCIFSFSTLLYEKEKIMNNKTAYRIIRDFIDGIIPIRYRNVVARWIASDRNMEEKDAAMKTIWEQTEGDNSAVNKSLITFRCNRDDYEDSLRYKRTIRMILRYAAILALPLLTGALVWHYTSSHYYIASEMVELYVPEGKTDSLVLSDGTIVTANGGSTFLYPREFNRKNGHRNVYLQGEAHFNVAKDTDKPFIVNIGKLKVQVHGTQFNVKAYPNNRHIITTLEEGQVSVYDSKSATTLAPNEQADYDKVSGLLTKNHVDAARFNGWTAGNLFFDQQKLDEILTDLEHKYNVKFRIDPSVDLEHRYTMNFKYTETIDDVLKVISKLSKGLRYYKQGQIIKLYQERKELSH</sequence>
<evidence type="ECO:0000313" key="4">
    <source>
        <dbReference type="EMBL" id="EFZ38040.1"/>
    </source>
</evidence>
<name>E7RMQ9_9BACT</name>
<reference evidence="4" key="1">
    <citation type="submission" date="2011-01" db="EMBL/GenBank/DDBJ databases">
        <authorList>
            <person name="Muzny D."/>
            <person name="Qin X."/>
            <person name="Buhay C."/>
            <person name="Dugan-Rocha S."/>
            <person name="Ding Y."/>
            <person name="Chen G."/>
            <person name="Hawes A."/>
            <person name="Holder M."/>
            <person name="Jhangiani S."/>
            <person name="Johnson A."/>
            <person name="Khan Z."/>
            <person name="Li Z."/>
            <person name="Liu W."/>
            <person name="Liu X."/>
            <person name="Perez L."/>
            <person name="Shen H."/>
            <person name="Wang Q."/>
            <person name="Watt J."/>
            <person name="Xi L."/>
            <person name="Xin Y."/>
            <person name="Zhou J."/>
            <person name="Deng J."/>
            <person name="Jiang H."/>
            <person name="Liu Y."/>
            <person name="Qu J."/>
            <person name="Song X.-Z."/>
            <person name="Zhang L."/>
            <person name="Villasana D."/>
            <person name="Johnson A."/>
            <person name="Liu J."/>
            <person name="Liyanage D."/>
            <person name="Lorensuhewa L."/>
            <person name="Robinson T."/>
            <person name="Song A."/>
            <person name="Song B.-B."/>
            <person name="Dinh H."/>
            <person name="Thornton R."/>
            <person name="Coyle M."/>
            <person name="Francisco L."/>
            <person name="Jackson L."/>
            <person name="Javaid M."/>
            <person name="Korchina V."/>
            <person name="Kovar C."/>
            <person name="Mata R."/>
            <person name="Mathew T."/>
            <person name="Ngo R."/>
            <person name="Nguyen L."/>
            <person name="Nguyen N."/>
            <person name="Okwuonu G."/>
            <person name="Ongeri F."/>
            <person name="Pham C."/>
            <person name="Simmons D."/>
            <person name="Wilczek-Boney K."/>
            <person name="Hale W."/>
            <person name="Jakkamsetti A."/>
            <person name="Pham P."/>
            <person name="Ruth R."/>
            <person name="San Lucas F."/>
            <person name="Warren J."/>
            <person name="Zhang J."/>
            <person name="Zhao Z."/>
            <person name="Zhou C."/>
            <person name="Zhu D."/>
            <person name="Lee S."/>
            <person name="Bess C."/>
            <person name="Blankenburg K."/>
            <person name="Forbes L."/>
            <person name="Fu Q."/>
            <person name="Gubbala S."/>
            <person name="Hirani K."/>
            <person name="Jayaseelan J.C."/>
            <person name="Lara F."/>
            <person name="Munidasa M."/>
            <person name="Palculict T."/>
            <person name="Patil S."/>
            <person name="Pu L.-L."/>
            <person name="Saada N."/>
            <person name="Tang L."/>
            <person name="Weissenberger G."/>
            <person name="Zhu Y."/>
            <person name="Hemphill L."/>
            <person name="Shang Y."/>
            <person name="Youmans B."/>
            <person name="Ayvaz T."/>
            <person name="Ross M."/>
            <person name="Santibanez J."/>
            <person name="Aqrawi P."/>
            <person name="Gross S."/>
            <person name="Joshi V."/>
            <person name="Fowler G."/>
            <person name="Nazareth L."/>
            <person name="Reid J."/>
            <person name="Worley K."/>
            <person name="Petrosino J."/>
            <person name="Highlander S."/>
            <person name="Gibbs R."/>
        </authorList>
    </citation>
    <scope>NUCLEOTIDE SEQUENCE [LARGE SCALE GENOMIC DNA]</scope>
    <source>
        <strain evidence="4">ATCC 33269</strain>
    </source>
</reference>
<dbReference type="STRING" id="28134.SAMN05444288_0456"/>
<gene>
    <name evidence="4" type="ORF">HMPREF0663_10409</name>
</gene>
<comment type="caution">
    <text evidence="4">The sequence shown here is derived from an EMBL/GenBank/DDBJ whole genome shotgun (WGS) entry which is preliminary data.</text>
</comment>
<evidence type="ECO:0000313" key="5">
    <source>
        <dbReference type="Proteomes" id="UP000005580"/>
    </source>
</evidence>
<feature type="domain" description="FecR protein" evidence="2">
    <location>
        <begin position="140"/>
        <end position="231"/>
    </location>
</feature>
<keyword evidence="1" id="KW-0812">Transmembrane</keyword>
<keyword evidence="1" id="KW-1133">Transmembrane helix</keyword>
<dbReference type="FunFam" id="2.60.120.1440:FF:000001">
    <property type="entry name" value="Putative anti-sigma factor"/>
    <property type="match status" value="1"/>
</dbReference>
<accession>E7RMQ9</accession>
<protein>
    <submittedName>
        <fullName evidence="4">Sigma factor regulatory protein, FecR/PupR family</fullName>
    </submittedName>
</protein>
<dbReference type="EMBL" id="AEPE02000002">
    <property type="protein sequence ID" value="EFZ38040.1"/>
    <property type="molecule type" value="Genomic_DNA"/>
</dbReference>
<dbReference type="InterPro" id="IPR012373">
    <property type="entry name" value="Ferrdict_sens_TM"/>
</dbReference>
<organism evidence="4 5">
    <name type="scientific">Hoylesella oralis ATCC 33269</name>
    <dbReference type="NCBI Taxonomy" id="873533"/>
    <lineage>
        <taxon>Bacteria</taxon>
        <taxon>Pseudomonadati</taxon>
        <taxon>Bacteroidota</taxon>
        <taxon>Bacteroidia</taxon>
        <taxon>Bacteroidales</taxon>
        <taxon>Prevotellaceae</taxon>
        <taxon>Hoylesella</taxon>
    </lineage>
</organism>
<dbReference type="PANTHER" id="PTHR30273:SF2">
    <property type="entry name" value="PROTEIN FECR"/>
    <property type="match status" value="1"/>
</dbReference>
<dbReference type="InterPro" id="IPR032508">
    <property type="entry name" value="FecR_C"/>
</dbReference>
<dbReference type="eggNOG" id="COG3712">
    <property type="taxonomic scope" value="Bacteria"/>
</dbReference>
<evidence type="ECO:0000256" key="1">
    <source>
        <dbReference type="SAM" id="Phobius"/>
    </source>
</evidence>
<proteinExistence type="predicted"/>
<keyword evidence="5" id="KW-1185">Reference proteome</keyword>
<dbReference type="HOGENOM" id="CLU_050192_2_2_10"/>
<feature type="transmembrane region" description="Helical" evidence="1">
    <location>
        <begin position="102"/>
        <end position="122"/>
    </location>
</feature>
<dbReference type="GO" id="GO:0016989">
    <property type="term" value="F:sigma factor antagonist activity"/>
    <property type="evidence" value="ECO:0007669"/>
    <property type="project" value="TreeGrafter"/>
</dbReference>
<dbReference type="InterPro" id="IPR006860">
    <property type="entry name" value="FecR"/>
</dbReference>
<feature type="domain" description="Protein FecR C-terminal" evidence="3">
    <location>
        <begin position="275"/>
        <end position="342"/>
    </location>
</feature>
<dbReference type="Gene3D" id="2.60.120.1440">
    <property type="match status" value="1"/>
</dbReference>
<dbReference type="AlphaFoldDB" id="E7RMQ9"/>
<dbReference type="Pfam" id="PF04773">
    <property type="entry name" value="FecR"/>
    <property type="match status" value="1"/>
</dbReference>
<dbReference type="Pfam" id="PF16344">
    <property type="entry name" value="FecR_C"/>
    <property type="match status" value="1"/>
</dbReference>